<dbReference type="AlphaFoldDB" id="A0A147J2Z0"/>
<evidence type="ECO:0000256" key="1">
    <source>
        <dbReference type="SAM" id="Phobius"/>
    </source>
</evidence>
<organism evidence="2 3">
    <name type="scientific">Sphingomonas sanguinis</name>
    <dbReference type="NCBI Taxonomy" id="33051"/>
    <lineage>
        <taxon>Bacteria</taxon>
        <taxon>Pseudomonadati</taxon>
        <taxon>Pseudomonadota</taxon>
        <taxon>Alphaproteobacteria</taxon>
        <taxon>Sphingomonadales</taxon>
        <taxon>Sphingomonadaceae</taxon>
        <taxon>Sphingomonas</taxon>
    </lineage>
</organism>
<dbReference type="Proteomes" id="UP000074072">
    <property type="component" value="Unassembled WGS sequence"/>
</dbReference>
<dbReference type="PATRIC" id="fig|33051.4.peg.3707"/>
<keyword evidence="1" id="KW-0472">Membrane</keyword>
<proteinExistence type="predicted"/>
<keyword evidence="1" id="KW-1133">Transmembrane helix</keyword>
<name>A0A147J2Z0_9SPHN</name>
<keyword evidence="1" id="KW-0812">Transmembrane</keyword>
<sequence>MRIQPHHHDGEGTDASLYEFMTGLGHEPPATIGQPILPPASRDIAATVQRWRACGITPPATCERRSRDRTLTLILLVANTLVFYVLFAVARAYLAGRI</sequence>
<reference evidence="2 3" key="1">
    <citation type="journal article" date="2016" name="Front. Microbiol.">
        <title>Genomic Resource of Rice Seed Associated Bacteria.</title>
        <authorList>
            <person name="Midha S."/>
            <person name="Bansal K."/>
            <person name="Sharma S."/>
            <person name="Kumar N."/>
            <person name="Patil P.P."/>
            <person name="Chaudhry V."/>
            <person name="Patil P.B."/>
        </authorList>
    </citation>
    <scope>NUCLEOTIDE SEQUENCE [LARGE SCALE GENOMIC DNA]</scope>
    <source>
        <strain evidence="2 3">SB4</strain>
    </source>
</reference>
<evidence type="ECO:0000313" key="3">
    <source>
        <dbReference type="Proteomes" id="UP000074072"/>
    </source>
</evidence>
<feature type="transmembrane region" description="Helical" evidence="1">
    <location>
        <begin position="73"/>
        <end position="94"/>
    </location>
</feature>
<accession>A0A147J2Z0</accession>
<dbReference type="OrthoDB" id="1821130at2"/>
<dbReference type="RefSeq" id="WP_058751222.1">
    <property type="nucleotide sequence ID" value="NZ_LDTE01000009.1"/>
</dbReference>
<comment type="caution">
    <text evidence="2">The sequence shown here is derived from an EMBL/GenBank/DDBJ whole genome shotgun (WGS) entry which is preliminary data.</text>
</comment>
<evidence type="ECO:0000313" key="2">
    <source>
        <dbReference type="EMBL" id="KTW02810.1"/>
    </source>
</evidence>
<dbReference type="EMBL" id="LDTE01000009">
    <property type="protein sequence ID" value="KTW02810.1"/>
    <property type="molecule type" value="Genomic_DNA"/>
</dbReference>
<protein>
    <submittedName>
        <fullName evidence="2">Uncharacterized protein</fullName>
    </submittedName>
</protein>
<gene>
    <name evidence="2" type="ORF">SB4_02100</name>
</gene>